<name>A0A5C8NSM3_9BURK</name>
<dbReference type="InterPro" id="IPR027471">
    <property type="entry name" value="YbeD-like_sf"/>
</dbReference>
<dbReference type="AlphaFoldDB" id="A0A5C8NSM3"/>
<dbReference type="EMBL" id="VDUY01000006">
    <property type="protein sequence ID" value="TXL64188.1"/>
    <property type="molecule type" value="Genomic_DNA"/>
</dbReference>
<gene>
    <name evidence="3" type="ORF">FHP08_14700</name>
</gene>
<protein>
    <recommendedName>
        <fullName evidence="2">UPF0250 protein FHP08_14700</fullName>
    </recommendedName>
</protein>
<proteinExistence type="inferred from homology"/>
<dbReference type="HAMAP" id="MF_00659">
    <property type="entry name" value="UPF0250"/>
    <property type="match status" value="1"/>
</dbReference>
<dbReference type="InterPro" id="IPR007454">
    <property type="entry name" value="UPF0250_YbeD-like"/>
</dbReference>
<comment type="similarity">
    <text evidence="1 2">Belongs to the UPF0250 family.</text>
</comment>
<dbReference type="GO" id="GO:0005829">
    <property type="term" value="C:cytosol"/>
    <property type="evidence" value="ECO:0007669"/>
    <property type="project" value="TreeGrafter"/>
</dbReference>
<accession>A0A5C8NSM3</accession>
<evidence type="ECO:0000256" key="2">
    <source>
        <dbReference type="HAMAP-Rule" id="MF_00659"/>
    </source>
</evidence>
<keyword evidence="4" id="KW-1185">Reference proteome</keyword>
<dbReference type="Gene3D" id="3.30.70.260">
    <property type="match status" value="1"/>
</dbReference>
<comment type="caution">
    <text evidence="3">The sequence shown here is derived from an EMBL/GenBank/DDBJ whole genome shotgun (WGS) entry which is preliminary data.</text>
</comment>
<reference evidence="3 4" key="1">
    <citation type="submission" date="2019-06" db="EMBL/GenBank/DDBJ databases">
        <title>Quisquiliibacterium sp. nov., isolated from a maize field.</title>
        <authorList>
            <person name="Lin S.-Y."/>
            <person name="Tsai C.-F."/>
            <person name="Young C.-C."/>
        </authorList>
    </citation>
    <scope>NUCLEOTIDE SEQUENCE [LARGE SCALE GENOMIC DNA]</scope>
    <source>
        <strain evidence="3 4">CC-CFT501</strain>
    </source>
</reference>
<dbReference type="OrthoDB" id="9793424at2"/>
<evidence type="ECO:0000313" key="3">
    <source>
        <dbReference type="EMBL" id="TXL64188.1"/>
    </source>
</evidence>
<dbReference type="Proteomes" id="UP000321548">
    <property type="component" value="Unassembled WGS sequence"/>
</dbReference>
<dbReference type="RefSeq" id="WP_147705249.1">
    <property type="nucleotide sequence ID" value="NZ_VDUY01000006.1"/>
</dbReference>
<dbReference type="PANTHER" id="PTHR38036:SF1">
    <property type="entry name" value="UPF0250 PROTEIN YBED"/>
    <property type="match status" value="1"/>
</dbReference>
<sequence>MPTDAEMKAAFDRIEQLLEFPVDFPIKVMGRRVDEFAQQIAELVCEHVPGFDPAGMELRASAQGNWLSLTVTARLESRTQLEELYRALGAHPLVRMVI</sequence>
<dbReference type="PANTHER" id="PTHR38036">
    <property type="entry name" value="UPF0250 PROTEIN YBED"/>
    <property type="match status" value="1"/>
</dbReference>
<dbReference type="Pfam" id="PF04359">
    <property type="entry name" value="DUF493"/>
    <property type="match status" value="1"/>
</dbReference>
<organism evidence="3 4">
    <name type="scientific">Zeimonas arvi</name>
    <dbReference type="NCBI Taxonomy" id="2498847"/>
    <lineage>
        <taxon>Bacteria</taxon>
        <taxon>Pseudomonadati</taxon>
        <taxon>Pseudomonadota</taxon>
        <taxon>Betaproteobacteria</taxon>
        <taxon>Burkholderiales</taxon>
        <taxon>Burkholderiaceae</taxon>
        <taxon>Zeimonas</taxon>
    </lineage>
</organism>
<dbReference type="SUPFAM" id="SSF117991">
    <property type="entry name" value="YbeD/HP0495-like"/>
    <property type="match status" value="1"/>
</dbReference>
<evidence type="ECO:0000256" key="1">
    <source>
        <dbReference type="ARBA" id="ARBA00008460"/>
    </source>
</evidence>
<evidence type="ECO:0000313" key="4">
    <source>
        <dbReference type="Proteomes" id="UP000321548"/>
    </source>
</evidence>